<reference evidence="4" key="1">
    <citation type="submission" date="2014-03" db="EMBL/GenBank/DDBJ databases">
        <title>The Genome Sequence of Puccinia striiformis f. sp. tritici PST-78.</title>
        <authorList>
            <consortium name="The Broad Institute Genome Sequencing Platform"/>
            <person name="Cuomo C."/>
            <person name="Hulbert S."/>
            <person name="Chen X."/>
            <person name="Walker B."/>
            <person name="Young S.K."/>
            <person name="Zeng Q."/>
            <person name="Gargeya S."/>
            <person name="Fitzgerald M."/>
            <person name="Haas B."/>
            <person name="Abouelleil A."/>
            <person name="Alvarado L."/>
            <person name="Arachchi H.M."/>
            <person name="Berlin A.M."/>
            <person name="Chapman S.B."/>
            <person name="Goldberg J."/>
            <person name="Griggs A."/>
            <person name="Gujja S."/>
            <person name="Hansen M."/>
            <person name="Howarth C."/>
            <person name="Imamovic A."/>
            <person name="Larimer J."/>
            <person name="McCowan C."/>
            <person name="Montmayeur A."/>
            <person name="Murphy C."/>
            <person name="Neiman D."/>
            <person name="Pearson M."/>
            <person name="Priest M."/>
            <person name="Roberts A."/>
            <person name="Saif S."/>
            <person name="Shea T."/>
            <person name="Sisk P."/>
            <person name="Sykes S."/>
            <person name="Wortman J."/>
            <person name="Nusbaum C."/>
            <person name="Birren B."/>
        </authorList>
    </citation>
    <scope>NUCLEOTIDE SEQUENCE [LARGE SCALE GENOMIC DNA]</scope>
    <source>
        <strain evidence="4">race PST-78</strain>
    </source>
</reference>
<dbReference type="SUPFAM" id="SSF53098">
    <property type="entry name" value="Ribonuclease H-like"/>
    <property type="match status" value="1"/>
</dbReference>
<protein>
    <recommendedName>
        <fullName evidence="2">HAT C-terminal dimerisation domain-containing protein</fullName>
    </recommendedName>
</protein>
<dbReference type="InterPro" id="IPR012337">
    <property type="entry name" value="RNaseH-like_sf"/>
</dbReference>
<keyword evidence="4" id="KW-1185">Reference proteome</keyword>
<feature type="compositionally biased region" description="Basic and acidic residues" evidence="1">
    <location>
        <begin position="146"/>
        <end position="166"/>
    </location>
</feature>
<comment type="caution">
    <text evidence="3">The sequence shown here is derived from an EMBL/GenBank/DDBJ whole genome shotgun (WGS) entry which is preliminary data.</text>
</comment>
<dbReference type="EMBL" id="AJIL01000052">
    <property type="protein sequence ID" value="KNE98817.1"/>
    <property type="molecule type" value="Genomic_DNA"/>
</dbReference>
<evidence type="ECO:0000256" key="1">
    <source>
        <dbReference type="SAM" id="MobiDB-lite"/>
    </source>
</evidence>
<feature type="domain" description="HAT C-terminal dimerisation" evidence="2">
    <location>
        <begin position="63"/>
        <end position="124"/>
    </location>
</feature>
<accession>A0A0L0VHP6</accession>
<proteinExistence type="predicted"/>
<feature type="region of interest" description="Disordered" evidence="1">
    <location>
        <begin position="143"/>
        <end position="166"/>
    </location>
</feature>
<dbReference type="OrthoDB" id="1715602at2759"/>
<dbReference type="InterPro" id="IPR008906">
    <property type="entry name" value="HATC_C_dom"/>
</dbReference>
<feature type="region of interest" description="Disordered" evidence="1">
    <location>
        <begin position="1"/>
        <end position="27"/>
    </location>
</feature>
<evidence type="ECO:0000259" key="2">
    <source>
        <dbReference type="Pfam" id="PF05699"/>
    </source>
</evidence>
<dbReference type="AlphaFoldDB" id="A0A0L0VHP6"/>
<name>A0A0L0VHP6_9BASI</name>
<dbReference type="GO" id="GO:0046983">
    <property type="term" value="F:protein dimerization activity"/>
    <property type="evidence" value="ECO:0007669"/>
    <property type="project" value="InterPro"/>
</dbReference>
<sequence length="166" mass="18338">MWETNYKPSAQSPPSKEANPRPKPQTGVLAQLSGASEARAGNNLTNPLNMWLAGGLHLNEEGLPVNPPKWWIQQAQGGVTHGGLLHMALNVLSCPATTVDVKRAFSFGRDYVSFKRHRLSASSVTRGMTIAFYSKSGKIKPGTLRKWKENQKNEQKKKTKGKSRDK</sequence>
<dbReference type="Proteomes" id="UP000054564">
    <property type="component" value="Unassembled WGS sequence"/>
</dbReference>
<gene>
    <name evidence="3" type="ORF">PSTG_07839</name>
</gene>
<evidence type="ECO:0000313" key="3">
    <source>
        <dbReference type="EMBL" id="KNE98817.1"/>
    </source>
</evidence>
<evidence type="ECO:0000313" key="4">
    <source>
        <dbReference type="Proteomes" id="UP000054564"/>
    </source>
</evidence>
<feature type="compositionally biased region" description="Polar residues" evidence="1">
    <location>
        <begin position="1"/>
        <end position="14"/>
    </location>
</feature>
<organism evidence="3 4">
    <name type="scientific">Puccinia striiformis f. sp. tritici PST-78</name>
    <dbReference type="NCBI Taxonomy" id="1165861"/>
    <lineage>
        <taxon>Eukaryota</taxon>
        <taxon>Fungi</taxon>
        <taxon>Dikarya</taxon>
        <taxon>Basidiomycota</taxon>
        <taxon>Pucciniomycotina</taxon>
        <taxon>Pucciniomycetes</taxon>
        <taxon>Pucciniales</taxon>
        <taxon>Pucciniaceae</taxon>
        <taxon>Puccinia</taxon>
    </lineage>
</organism>
<dbReference type="Pfam" id="PF05699">
    <property type="entry name" value="Dimer_Tnp_hAT"/>
    <property type="match status" value="1"/>
</dbReference>